<organism evidence="7 8">
    <name type="scientific">Aspergillus keveii</name>
    <dbReference type="NCBI Taxonomy" id="714993"/>
    <lineage>
        <taxon>Eukaryota</taxon>
        <taxon>Fungi</taxon>
        <taxon>Dikarya</taxon>
        <taxon>Ascomycota</taxon>
        <taxon>Pezizomycotina</taxon>
        <taxon>Eurotiomycetes</taxon>
        <taxon>Eurotiomycetidae</taxon>
        <taxon>Eurotiales</taxon>
        <taxon>Aspergillaceae</taxon>
        <taxon>Aspergillus</taxon>
        <taxon>Aspergillus subgen. Nidulantes</taxon>
    </lineage>
</organism>
<dbReference type="InterPro" id="IPR051127">
    <property type="entry name" value="Fungal_SecMet_Regulators"/>
</dbReference>
<dbReference type="Pfam" id="PF04082">
    <property type="entry name" value="Fungal_trans"/>
    <property type="match status" value="1"/>
</dbReference>
<keyword evidence="8" id="KW-1185">Reference proteome</keyword>
<gene>
    <name evidence="7" type="ORF">BJX66DRAFT_326653</name>
</gene>
<evidence type="ECO:0000259" key="6">
    <source>
        <dbReference type="PROSITE" id="PS50048"/>
    </source>
</evidence>
<dbReference type="CDD" id="cd00067">
    <property type="entry name" value="GAL4"/>
    <property type="match status" value="1"/>
</dbReference>
<reference evidence="7 8" key="1">
    <citation type="submission" date="2024-07" db="EMBL/GenBank/DDBJ databases">
        <title>Section-level genome sequencing and comparative genomics of Aspergillus sections Usti and Cavernicolus.</title>
        <authorList>
            <consortium name="Lawrence Berkeley National Laboratory"/>
            <person name="Nybo J.L."/>
            <person name="Vesth T.C."/>
            <person name="Theobald S."/>
            <person name="Frisvad J.C."/>
            <person name="Larsen T.O."/>
            <person name="Kjaerboelling I."/>
            <person name="Rothschild-Mancinelli K."/>
            <person name="Lyhne E.K."/>
            <person name="Kogle M.E."/>
            <person name="Barry K."/>
            <person name="Clum A."/>
            <person name="Na H."/>
            <person name="Ledsgaard L."/>
            <person name="Lin J."/>
            <person name="Lipzen A."/>
            <person name="Kuo A."/>
            <person name="Riley R."/>
            <person name="Mondo S."/>
            <person name="Labutti K."/>
            <person name="Haridas S."/>
            <person name="Pangalinan J."/>
            <person name="Salamov A.A."/>
            <person name="Simmons B.A."/>
            <person name="Magnuson J.K."/>
            <person name="Chen J."/>
            <person name="Drula E."/>
            <person name="Henrissat B."/>
            <person name="Wiebenga A."/>
            <person name="Lubbers R.J."/>
            <person name="Gomes A.C."/>
            <person name="Makela M.R."/>
            <person name="Stajich J."/>
            <person name="Grigoriev I.V."/>
            <person name="Mortensen U.H."/>
            <person name="De Vries R.P."/>
            <person name="Baker S.E."/>
            <person name="Andersen M.R."/>
        </authorList>
    </citation>
    <scope>NUCLEOTIDE SEQUENCE [LARGE SCALE GENOMIC DNA]</scope>
    <source>
        <strain evidence="7 8">CBS 209.92</strain>
    </source>
</reference>
<keyword evidence="3" id="KW-0238">DNA-binding</keyword>
<dbReference type="Proteomes" id="UP001610563">
    <property type="component" value="Unassembled WGS sequence"/>
</dbReference>
<dbReference type="SMART" id="SM00066">
    <property type="entry name" value="GAL4"/>
    <property type="match status" value="1"/>
</dbReference>
<dbReference type="PANTHER" id="PTHR47424:SF6">
    <property type="entry name" value="PROLINE UTILIZATION TRANS-ACTIVATOR"/>
    <property type="match status" value="1"/>
</dbReference>
<dbReference type="InterPro" id="IPR036864">
    <property type="entry name" value="Zn2-C6_fun-type_DNA-bd_sf"/>
</dbReference>
<keyword evidence="1" id="KW-0479">Metal-binding</keyword>
<dbReference type="EMBL" id="JBFTWV010000069">
    <property type="protein sequence ID" value="KAL2789078.1"/>
    <property type="molecule type" value="Genomic_DNA"/>
</dbReference>
<dbReference type="InterPro" id="IPR007219">
    <property type="entry name" value="XnlR_reg_dom"/>
</dbReference>
<evidence type="ECO:0000256" key="5">
    <source>
        <dbReference type="ARBA" id="ARBA00023242"/>
    </source>
</evidence>
<dbReference type="PANTHER" id="PTHR47424">
    <property type="entry name" value="REGULATORY PROTEIN GAL4"/>
    <property type="match status" value="1"/>
</dbReference>
<evidence type="ECO:0000256" key="1">
    <source>
        <dbReference type="ARBA" id="ARBA00022723"/>
    </source>
</evidence>
<evidence type="ECO:0000313" key="8">
    <source>
        <dbReference type="Proteomes" id="UP001610563"/>
    </source>
</evidence>
<keyword evidence="2" id="KW-0805">Transcription regulation</keyword>
<evidence type="ECO:0000256" key="4">
    <source>
        <dbReference type="ARBA" id="ARBA00023163"/>
    </source>
</evidence>
<feature type="domain" description="Zn(2)-C6 fungal-type" evidence="6">
    <location>
        <begin position="12"/>
        <end position="41"/>
    </location>
</feature>
<evidence type="ECO:0000256" key="2">
    <source>
        <dbReference type="ARBA" id="ARBA00023015"/>
    </source>
</evidence>
<dbReference type="SMART" id="SM00906">
    <property type="entry name" value="Fungal_trans"/>
    <property type="match status" value="1"/>
</dbReference>
<comment type="caution">
    <text evidence="7">The sequence shown here is derived from an EMBL/GenBank/DDBJ whole genome shotgun (WGS) entry which is preliminary data.</text>
</comment>
<dbReference type="SUPFAM" id="SSF57701">
    <property type="entry name" value="Zn2/Cys6 DNA-binding domain"/>
    <property type="match status" value="1"/>
</dbReference>
<dbReference type="InterPro" id="IPR001138">
    <property type="entry name" value="Zn2Cys6_DnaBD"/>
</dbReference>
<accession>A0ABR4G0Q4</accession>
<sequence length="674" mass="75051">MNSQKAARTRTACTACRERKIKCSGEQPCRYCTKRNLECVVPENSKRKLYSVAYVQDLERRVFSQESSRRENGRVTPAVSWQEETEEIYNAPEPSTHINGEDVGTSSNNRVVASESFPIETDMVMSSSAAFSSHIKAISAVRSLGSRPIGRSSKATDNAYELPLPLGGRIGAPSIQNWPTEEESRELVNIIANSIGHIQHLFDPRSFFDRLSVIYDRDEFIAWENDAATAEILMVFAVGKLLQGQIDDNESFPGFSYFTEAMKYTSSLCYMHSAGILGIEVMGLIAFYLQCADRKEDAYIYAGIGLRIAISMGLHRENGVSLTRSERVHCNRLWWTIYMQERRLAAATGNPPGIQDEAIRVGYPDDFPGFTHPAALNVNISIAKTTGQILQVIYGHKVQTERSFIKGVQGILVSLHQISSGIPNELELDFSQKPLTVTRAKATLYLMLYQAIMLATRPTLLYLASKAAKGQGDQEILLQPLHQFATTCIDSAQRSLAILCALRAQQLLAKFGFFDLDAIFSVAFVLVLAGTIYPGKGSYSRDIQLTLDLINHLSLNGNKAARNRRADIVQMCDHLGISKEGPVVESHQGQLPYDIHQDTELEQPTAHAREAEPLPDNTTPIDFSEPALQWVNGIDELLLQQDPHDFYSLYCNDAFPLAGTVETDWEALEAQIFH</sequence>
<dbReference type="Gene3D" id="4.10.240.10">
    <property type="entry name" value="Zn(2)-C6 fungal-type DNA-binding domain"/>
    <property type="match status" value="1"/>
</dbReference>
<dbReference type="CDD" id="cd12148">
    <property type="entry name" value="fungal_TF_MHR"/>
    <property type="match status" value="1"/>
</dbReference>
<name>A0ABR4G0Q4_9EURO</name>
<evidence type="ECO:0000313" key="7">
    <source>
        <dbReference type="EMBL" id="KAL2789078.1"/>
    </source>
</evidence>
<protein>
    <recommendedName>
        <fullName evidence="6">Zn(2)-C6 fungal-type domain-containing protein</fullName>
    </recommendedName>
</protein>
<dbReference type="PROSITE" id="PS00463">
    <property type="entry name" value="ZN2_CY6_FUNGAL_1"/>
    <property type="match status" value="1"/>
</dbReference>
<evidence type="ECO:0000256" key="3">
    <source>
        <dbReference type="ARBA" id="ARBA00023125"/>
    </source>
</evidence>
<dbReference type="Pfam" id="PF00172">
    <property type="entry name" value="Zn_clus"/>
    <property type="match status" value="1"/>
</dbReference>
<keyword evidence="4" id="KW-0804">Transcription</keyword>
<keyword evidence="5" id="KW-0539">Nucleus</keyword>
<proteinExistence type="predicted"/>
<dbReference type="PROSITE" id="PS50048">
    <property type="entry name" value="ZN2_CY6_FUNGAL_2"/>
    <property type="match status" value="1"/>
</dbReference>